<dbReference type="EMBL" id="KQ965858">
    <property type="protein sequence ID" value="KXS09555.1"/>
    <property type="molecule type" value="Genomic_DNA"/>
</dbReference>
<name>A0A138ZZ53_GONPJ</name>
<gene>
    <name evidence="1" type="ORF">M427DRAFT_149677</name>
</gene>
<evidence type="ECO:0000313" key="2">
    <source>
        <dbReference type="Proteomes" id="UP000070544"/>
    </source>
</evidence>
<dbReference type="AlphaFoldDB" id="A0A138ZZ53"/>
<keyword evidence="2" id="KW-1185">Reference proteome</keyword>
<dbReference type="Proteomes" id="UP000070544">
    <property type="component" value="Unassembled WGS sequence"/>
</dbReference>
<sequence>MHVCGGSTAKLTQSYRAIPIPLKPVTDFHRLQPKPSTSALCCEGNSLNTRPGPYADAVTVPPLTSDFDPVGKRYNARFAHAPALARRCRVRVAEMQLQGEAREWDHDVYAVNVDFVQTLVVTLPGKETSQKLFRIPSLNIFPRETVDMYAPMMPKYFEQLEEVCQFRVAVVDVGGGGLHQMKPQRTAPNLAPLDDQTRTRWSVQLAAIFRGVYLGNRPGASVGAEKRKKDDYASVRQVVPCYGFGYGYYDSSATTLLSLSWSPFYGHGFGVLNAHGTYRQKSLTDIVMGILATEALVQETSAFPVDTHSVIGDMTPEVLQKGISETLVLETELEMELETEAGTEVEMEAVVVTSVARSILCLGLLFTFGASSHGGGWAKKVPHFFTKELGVDGATDLALKDVLDAGMVRVVGDGGLHAVPSDFTKGQSLPEEKKA</sequence>
<proteinExistence type="predicted"/>
<evidence type="ECO:0000313" key="1">
    <source>
        <dbReference type="EMBL" id="KXS09555.1"/>
    </source>
</evidence>
<protein>
    <submittedName>
        <fullName evidence="1">Uncharacterized protein</fullName>
    </submittedName>
</protein>
<organism evidence="1 2">
    <name type="scientific">Gonapodya prolifera (strain JEL478)</name>
    <name type="common">Monoblepharis prolifera</name>
    <dbReference type="NCBI Taxonomy" id="1344416"/>
    <lineage>
        <taxon>Eukaryota</taxon>
        <taxon>Fungi</taxon>
        <taxon>Fungi incertae sedis</taxon>
        <taxon>Chytridiomycota</taxon>
        <taxon>Chytridiomycota incertae sedis</taxon>
        <taxon>Monoblepharidomycetes</taxon>
        <taxon>Monoblepharidales</taxon>
        <taxon>Gonapodyaceae</taxon>
        <taxon>Gonapodya</taxon>
    </lineage>
</organism>
<accession>A0A138ZZ53</accession>
<reference evidence="1 2" key="1">
    <citation type="journal article" date="2015" name="Genome Biol. Evol.">
        <title>Phylogenomic analyses indicate that early fungi evolved digesting cell walls of algal ancestors of land plants.</title>
        <authorList>
            <person name="Chang Y."/>
            <person name="Wang S."/>
            <person name="Sekimoto S."/>
            <person name="Aerts A.L."/>
            <person name="Choi C."/>
            <person name="Clum A."/>
            <person name="LaButti K.M."/>
            <person name="Lindquist E.A."/>
            <person name="Yee Ngan C."/>
            <person name="Ohm R.A."/>
            <person name="Salamov A.A."/>
            <person name="Grigoriev I.V."/>
            <person name="Spatafora J.W."/>
            <person name="Berbee M.L."/>
        </authorList>
    </citation>
    <scope>NUCLEOTIDE SEQUENCE [LARGE SCALE GENOMIC DNA]</scope>
    <source>
        <strain evidence="1 2">JEL478</strain>
    </source>
</reference>